<dbReference type="Proteomes" id="UP000092213">
    <property type="component" value="Chromosome"/>
</dbReference>
<gene>
    <name evidence="6" type="ORF">BAU06_05110</name>
    <name evidence="7" type="ORF">BAU08_05080</name>
</gene>
<comment type="subcellular location">
    <subcellularLocation>
        <location evidence="1">Membrane</location>
        <topology evidence="1">Multi-pass membrane protein</topology>
    </subcellularLocation>
</comment>
<keyword evidence="3 5" id="KW-1133">Transmembrane helix</keyword>
<reference evidence="8 9" key="1">
    <citation type="submission" date="2016-06" db="EMBL/GenBank/DDBJ databases">
        <title>Complete genome sequences of Bordetella bronchialis and Bordetella flabilis.</title>
        <authorList>
            <person name="LiPuma J.J."/>
            <person name="Spilker T."/>
        </authorList>
    </citation>
    <scope>NUCLEOTIDE SEQUENCE [LARGE SCALE GENOMIC DNA]</scope>
    <source>
        <strain evidence="7 9">AU17976</strain>
        <strain evidence="6 8">AU3182</strain>
    </source>
</reference>
<dbReference type="InterPro" id="IPR003752">
    <property type="entry name" value="DiS_bond_form_DsbB/BdbC"/>
</dbReference>
<dbReference type="RefSeq" id="WP_066345135.1">
    <property type="nucleotide sequence ID" value="NZ_CBCSFJ010000008.1"/>
</dbReference>
<feature type="transmembrane region" description="Helical" evidence="5">
    <location>
        <begin position="111"/>
        <end position="131"/>
    </location>
</feature>
<dbReference type="Pfam" id="PF02600">
    <property type="entry name" value="DsbB"/>
    <property type="match status" value="1"/>
</dbReference>
<keyword evidence="8" id="KW-1185">Reference proteome</keyword>
<dbReference type="OrthoDB" id="3711263at2"/>
<dbReference type="KEGG" id="bbro:BAU06_05110"/>
<feature type="transmembrane region" description="Helical" evidence="5">
    <location>
        <begin position="12"/>
        <end position="34"/>
    </location>
</feature>
<dbReference type="GO" id="GO:0006457">
    <property type="term" value="P:protein folding"/>
    <property type="evidence" value="ECO:0007669"/>
    <property type="project" value="InterPro"/>
</dbReference>
<dbReference type="EMBL" id="CP016170">
    <property type="protein sequence ID" value="ANN65755.1"/>
    <property type="molecule type" value="Genomic_DNA"/>
</dbReference>
<dbReference type="EMBL" id="CP016171">
    <property type="protein sequence ID" value="ANN70785.1"/>
    <property type="molecule type" value="Genomic_DNA"/>
</dbReference>
<name>A0A193FT33_9BORD</name>
<keyword evidence="2 5" id="KW-0812">Transmembrane</keyword>
<evidence type="ECO:0000313" key="8">
    <source>
        <dbReference type="Proteomes" id="UP000091897"/>
    </source>
</evidence>
<feature type="transmembrane region" description="Helical" evidence="5">
    <location>
        <begin position="46"/>
        <end position="65"/>
    </location>
</feature>
<proteinExistence type="predicted"/>
<evidence type="ECO:0000256" key="2">
    <source>
        <dbReference type="ARBA" id="ARBA00022692"/>
    </source>
</evidence>
<dbReference type="Proteomes" id="UP000091897">
    <property type="component" value="Chromosome"/>
</dbReference>
<protein>
    <submittedName>
        <fullName evidence="7">Disulfide bond formation protein DsbB</fullName>
    </submittedName>
</protein>
<dbReference type="AlphaFoldDB" id="A0A193FT33"/>
<evidence type="ECO:0000313" key="6">
    <source>
        <dbReference type="EMBL" id="ANN65755.1"/>
    </source>
</evidence>
<evidence type="ECO:0000256" key="5">
    <source>
        <dbReference type="SAM" id="Phobius"/>
    </source>
</evidence>
<evidence type="ECO:0000256" key="3">
    <source>
        <dbReference type="ARBA" id="ARBA00022989"/>
    </source>
</evidence>
<dbReference type="InterPro" id="IPR023380">
    <property type="entry name" value="DsbB-like_sf"/>
</dbReference>
<evidence type="ECO:0000313" key="7">
    <source>
        <dbReference type="EMBL" id="ANN70785.1"/>
    </source>
</evidence>
<dbReference type="GO" id="GO:0016020">
    <property type="term" value="C:membrane"/>
    <property type="evidence" value="ECO:0007669"/>
    <property type="project" value="UniProtKB-SubCell"/>
</dbReference>
<organism evidence="7 9">
    <name type="scientific">Bordetella bronchialis</name>
    <dbReference type="NCBI Taxonomy" id="463025"/>
    <lineage>
        <taxon>Bacteria</taxon>
        <taxon>Pseudomonadati</taxon>
        <taxon>Pseudomonadota</taxon>
        <taxon>Betaproteobacteria</taxon>
        <taxon>Burkholderiales</taxon>
        <taxon>Alcaligenaceae</taxon>
        <taxon>Bordetella</taxon>
    </lineage>
</organism>
<dbReference type="STRING" id="463025.BAU08_05080"/>
<keyword evidence="4 5" id="KW-0472">Membrane</keyword>
<accession>A0A193FT33</accession>
<dbReference type="GO" id="GO:0015035">
    <property type="term" value="F:protein-disulfide reductase activity"/>
    <property type="evidence" value="ECO:0007669"/>
    <property type="project" value="InterPro"/>
</dbReference>
<sequence>MQFASRSSHPASFFLNALALLGVTAALVLAFVWQIVFNELPCPLCLLQRVAFVLAGAGLLLNLRFGASPAHYAMVIAAALGGIVVSARQLLLHQAPGDPGYGSTLLDLHFYTWALIAFVALIAYCAVMLALDRRAGDSGQPRRTGIVAGAIMWLFFLVSLVHAASTTLECGVGACPDNPTTYQLLAPLSGD</sequence>
<evidence type="ECO:0000313" key="9">
    <source>
        <dbReference type="Proteomes" id="UP000092213"/>
    </source>
</evidence>
<dbReference type="SUPFAM" id="SSF158442">
    <property type="entry name" value="DsbB-like"/>
    <property type="match status" value="1"/>
</dbReference>
<evidence type="ECO:0000256" key="1">
    <source>
        <dbReference type="ARBA" id="ARBA00004141"/>
    </source>
</evidence>
<feature type="transmembrane region" description="Helical" evidence="5">
    <location>
        <begin position="72"/>
        <end position="91"/>
    </location>
</feature>
<evidence type="ECO:0000256" key="4">
    <source>
        <dbReference type="ARBA" id="ARBA00023136"/>
    </source>
</evidence>
<feature type="transmembrane region" description="Helical" evidence="5">
    <location>
        <begin position="143"/>
        <end position="164"/>
    </location>
</feature>
<dbReference type="Gene3D" id="1.20.1550.10">
    <property type="entry name" value="DsbB-like"/>
    <property type="match status" value="1"/>
</dbReference>